<dbReference type="Proteomes" id="UP000221369">
    <property type="component" value="Unassembled WGS sequence"/>
</dbReference>
<evidence type="ECO:0000313" key="3">
    <source>
        <dbReference type="Proteomes" id="UP000221369"/>
    </source>
</evidence>
<dbReference type="RefSeq" id="WP_098406645.1">
    <property type="nucleotide sequence ID" value="NZ_PDJE01000001.1"/>
</dbReference>
<dbReference type="InterPro" id="IPR011032">
    <property type="entry name" value="GroES-like_sf"/>
</dbReference>
<comment type="caution">
    <text evidence="2">The sequence shown here is derived from an EMBL/GenBank/DDBJ whole genome shotgun (WGS) entry which is preliminary data.</text>
</comment>
<proteinExistence type="predicted"/>
<keyword evidence="3" id="KW-1185">Reference proteome</keyword>
<gene>
    <name evidence="2" type="ORF">ATJ78_1070</name>
</gene>
<accession>A0A2A9DTX2</accession>
<dbReference type="CDD" id="cd05289">
    <property type="entry name" value="MDR_like_2"/>
    <property type="match status" value="1"/>
</dbReference>
<feature type="domain" description="Enoyl reductase (ER)" evidence="1">
    <location>
        <begin position="16"/>
        <end position="267"/>
    </location>
</feature>
<dbReference type="Gene3D" id="3.90.180.10">
    <property type="entry name" value="Medium-chain alcohol dehydrogenases, catalytic domain"/>
    <property type="match status" value="2"/>
</dbReference>
<organism evidence="2 3">
    <name type="scientific">Paramicrobacterium agarici</name>
    <dbReference type="NCBI Taxonomy" id="630514"/>
    <lineage>
        <taxon>Bacteria</taxon>
        <taxon>Bacillati</taxon>
        <taxon>Actinomycetota</taxon>
        <taxon>Actinomycetes</taxon>
        <taxon>Micrococcales</taxon>
        <taxon>Microbacteriaceae</taxon>
        <taxon>Paramicrobacterium</taxon>
    </lineage>
</organism>
<dbReference type="Pfam" id="PF13602">
    <property type="entry name" value="ADH_zinc_N_2"/>
    <property type="match status" value="1"/>
</dbReference>
<dbReference type="SUPFAM" id="SSF50129">
    <property type="entry name" value="GroES-like"/>
    <property type="match status" value="1"/>
</dbReference>
<dbReference type="InterPro" id="IPR020843">
    <property type="entry name" value="ER"/>
</dbReference>
<sequence>MTNVTPPRRVQFDRHGGPEVFDVVSQELPDTGADEVQVRVIAAGLNPIDAAIAADPQVADAYGVTLPAGNGNDFSGRVVEVGRDVDEFGVGDLVFGGCRMAAQSDYLVAPASEVLPVPDGLGMEQAACLDIAAKTAMATVQAMNIQSEDTVLVSAAAGGVGLLTAQLAQRIGAVVVGTASDEHHGVLSDLGVPAHRVNTLVDGAFAVEHGFSTYGYADGSVDDVRTVASFIANGEVDVPIAGRYLLDRVREAYERLLEGHVVGKLVLTTEEPTRAEHPEAAT</sequence>
<dbReference type="AlphaFoldDB" id="A0A2A9DTX2"/>
<dbReference type="InterPro" id="IPR036291">
    <property type="entry name" value="NAD(P)-bd_dom_sf"/>
</dbReference>
<dbReference type="Gene3D" id="3.40.50.720">
    <property type="entry name" value="NAD(P)-binding Rossmann-like Domain"/>
    <property type="match status" value="2"/>
</dbReference>
<dbReference type="InterPro" id="IPR013154">
    <property type="entry name" value="ADH-like_N"/>
</dbReference>
<dbReference type="GO" id="GO:0016491">
    <property type="term" value="F:oxidoreductase activity"/>
    <property type="evidence" value="ECO:0007669"/>
    <property type="project" value="InterPro"/>
</dbReference>
<reference evidence="2 3" key="1">
    <citation type="submission" date="2017-10" db="EMBL/GenBank/DDBJ databases">
        <title>Sequencing the genomes of 1000 actinobacteria strains.</title>
        <authorList>
            <person name="Klenk H.-P."/>
        </authorList>
    </citation>
    <scope>NUCLEOTIDE SEQUENCE [LARGE SCALE GENOMIC DNA]</scope>
    <source>
        <strain evidence="2 3">DSM 21798</strain>
    </source>
</reference>
<dbReference type="PANTHER" id="PTHR43482:SF1">
    <property type="entry name" value="PROTEIN AST1-RELATED"/>
    <property type="match status" value="1"/>
</dbReference>
<dbReference type="SMART" id="SM00829">
    <property type="entry name" value="PKS_ER"/>
    <property type="match status" value="1"/>
</dbReference>
<dbReference type="PANTHER" id="PTHR43482">
    <property type="entry name" value="PROTEIN AST1-RELATED"/>
    <property type="match status" value="1"/>
</dbReference>
<dbReference type="EMBL" id="PDJE01000001">
    <property type="protein sequence ID" value="PFG30148.1"/>
    <property type="molecule type" value="Genomic_DNA"/>
</dbReference>
<dbReference type="SUPFAM" id="SSF51735">
    <property type="entry name" value="NAD(P)-binding Rossmann-fold domains"/>
    <property type="match status" value="1"/>
</dbReference>
<protein>
    <submittedName>
        <fullName evidence="2">Alcohol dehydrogenase-like protein</fullName>
    </submittedName>
</protein>
<dbReference type="Pfam" id="PF08240">
    <property type="entry name" value="ADH_N"/>
    <property type="match status" value="1"/>
</dbReference>
<dbReference type="InterPro" id="IPR052585">
    <property type="entry name" value="Lipid_raft_assoc_Zn_ADH"/>
</dbReference>
<evidence type="ECO:0000313" key="2">
    <source>
        <dbReference type="EMBL" id="PFG30148.1"/>
    </source>
</evidence>
<name>A0A2A9DTX2_9MICO</name>
<evidence type="ECO:0000259" key="1">
    <source>
        <dbReference type="SMART" id="SM00829"/>
    </source>
</evidence>